<dbReference type="EMBL" id="JAQIZT010000012">
    <property type="protein sequence ID" value="KAJ6977735.1"/>
    <property type="molecule type" value="Genomic_DNA"/>
</dbReference>
<evidence type="ECO:0000313" key="2">
    <source>
        <dbReference type="Proteomes" id="UP001164929"/>
    </source>
</evidence>
<evidence type="ECO:0000313" key="1">
    <source>
        <dbReference type="EMBL" id="KAJ6977735.1"/>
    </source>
</evidence>
<organism evidence="1 2">
    <name type="scientific">Populus alba x Populus x berolinensis</name>
    <dbReference type="NCBI Taxonomy" id="444605"/>
    <lineage>
        <taxon>Eukaryota</taxon>
        <taxon>Viridiplantae</taxon>
        <taxon>Streptophyta</taxon>
        <taxon>Embryophyta</taxon>
        <taxon>Tracheophyta</taxon>
        <taxon>Spermatophyta</taxon>
        <taxon>Magnoliopsida</taxon>
        <taxon>eudicotyledons</taxon>
        <taxon>Gunneridae</taxon>
        <taxon>Pentapetalae</taxon>
        <taxon>rosids</taxon>
        <taxon>fabids</taxon>
        <taxon>Malpighiales</taxon>
        <taxon>Salicaceae</taxon>
        <taxon>Saliceae</taxon>
        <taxon>Populus</taxon>
    </lineage>
</organism>
<dbReference type="Proteomes" id="UP001164929">
    <property type="component" value="Chromosome 12"/>
</dbReference>
<name>A0AAD6Q4N0_9ROSI</name>
<keyword evidence="2" id="KW-1185">Reference proteome</keyword>
<reference evidence="1" key="1">
    <citation type="journal article" date="2023" name="Mol. Ecol. Resour.">
        <title>Chromosome-level genome assembly of a triploid poplar Populus alba 'Berolinensis'.</title>
        <authorList>
            <person name="Chen S."/>
            <person name="Yu Y."/>
            <person name="Wang X."/>
            <person name="Wang S."/>
            <person name="Zhang T."/>
            <person name="Zhou Y."/>
            <person name="He R."/>
            <person name="Meng N."/>
            <person name="Wang Y."/>
            <person name="Liu W."/>
            <person name="Liu Z."/>
            <person name="Liu J."/>
            <person name="Guo Q."/>
            <person name="Huang H."/>
            <person name="Sederoff R.R."/>
            <person name="Wang G."/>
            <person name="Qu G."/>
            <person name="Chen S."/>
        </authorList>
    </citation>
    <scope>NUCLEOTIDE SEQUENCE</scope>
    <source>
        <strain evidence="1">SC-2020</strain>
    </source>
</reference>
<comment type="caution">
    <text evidence="1">The sequence shown here is derived from an EMBL/GenBank/DDBJ whole genome shotgun (WGS) entry which is preliminary data.</text>
</comment>
<dbReference type="AlphaFoldDB" id="A0AAD6Q4N0"/>
<proteinExistence type="predicted"/>
<sequence>MITRRTQQVIYHFWAQVCNDSLFWQKYIHSGPKSEVEAGTVVPSHHDRHQKHF</sequence>
<accession>A0AAD6Q4N0</accession>
<gene>
    <name evidence="1" type="ORF">NC653_029583</name>
</gene>
<protein>
    <submittedName>
        <fullName evidence="1">Uncharacterized protein</fullName>
    </submittedName>
</protein>